<dbReference type="KEGG" id="ntr:B0W44_01850"/>
<dbReference type="InterPro" id="IPR032710">
    <property type="entry name" value="NTF2-like_dom_sf"/>
</dbReference>
<dbReference type="Proteomes" id="UP000188603">
    <property type="component" value="Chromosome"/>
</dbReference>
<organism evidence="2 3">
    <name type="scientific">Novibacillus thermophilus</name>
    <dbReference type="NCBI Taxonomy" id="1471761"/>
    <lineage>
        <taxon>Bacteria</taxon>
        <taxon>Bacillati</taxon>
        <taxon>Bacillota</taxon>
        <taxon>Bacilli</taxon>
        <taxon>Bacillales</taxon>
        <taxon>Thermoactinomycetaceae</taxon>
        <taxon>Novibacillus</taxon>
    </lineage>
</organism>
<dbReference type="Pfam" id="PF13485">
    <property type="entry name" value="Peptidase_MA_2"/>
    <property type="match status" value="1"/>
</dbReference>
<dbReference type="OrthoDB" id="57539at2"/>
<feature type="domain" description="Peptidase MA-like" evidence="1">
    <location>
        <begin position="193"/>
        <end position="348"/>
    </location>
</feature>
<dbReference type="STRING" id="1471761.B0W44_01850"/>
<accession>A0A1U9K3V4</accession>
<dbReference type="RefSeq" id="WP_077718525.1">
    <property type="nucleotide sequence ID" value="NZ_CP019699.1"/>
</dbReference>
<evidence type="ECO:0000313" key="3">
    <source>
        <dbReference type="Proteomes" id="UP000188603"/>
    </source>
</evidence>
<dbReference type="AlphaFoldDB" id="A0A1U9K3V4"/>
<dbReference type="SUPFAM" id="SSF54427">
    <property type="entry name" value="NTF2-like"/>
    <property type="match status" value="1"/>
</dbReference>
<evidence type="ECO:0000259" key="1">
    <source>
        <dbReference type="Pfam" id="PF13485"/>
    </source>
</evidence>
<evidence type="ECO:0000313" key="2">
    <source>
        <dbReference type="EMBL" id="AQS54704.1"/>
    </source>
</evidence>
<dbReference type="InterPro" id="IPR039568">
    <property type="entry name" value="Peptidase_MA-like_dom"/>
</dbReference>
<dbReference type="EMBL" id="CP019699">
    <property type="protein sequence ID" value="AQS54704.1"/>
    <property type="molecule type" value="Genomic_DNA"/>
</dbReference>
<reference evidence="2 3" key="1">
    <citation type="journal article" date="2015" name="Int. J. Syst. Evol. Microbiol.">
        <title>Novibacillus thermophilus gen. nov., sp. nov., a Gram-staining-negative and moderately thermophilic member of the family Thermoactinomycetaceae.</title>
        <authorList>
            <person name="Yang G."/>
            <person name="Chen J."/>
            <person name="Zhou S."/>
        </authorList>
    </citation>
    <scope>NUCLEOTIDE SEQUENCE [LARGE SCALE GENOMIC DNA]</scope>
    <source>
        <strain evidence="2 3">SG-1</strain>
    </source>
</reference>
<name>A0A1U9K3V4_9BACL</name>
<sequence length="396" mass="45880">MEKKAANGVKTMGVVLCAVVWWSVIAMGTAAAQPDTARSGSGPEIEQEIRQTIRMQAGAVNAGDWERFKELLWENDRTYIQERKRWFEDAVSHIDRGTFQMEVESVAPYKPGLLLVNVRQHYKLDGVRHSVRLPLIYQQTARGWKDADLLFDTMTRKNVTVKFSDRLLSEKAKVALNVGEKALEAFNERLQWEPDAPIQIKLYHDIEVFRQSVKPSLPKWVVGWNERGQAIKFVGSLTADSNDETFASGIVHEISHRVISDMSHDNAAYWLQEGLAEYYQRHLLPGLHLEGDAQLKKPRWTLQQLEELNLESLSAREASLYYAHSYDVVRFFMREYGEKDLVEWCAALKMYPDIDQESAIKRRELNLRTREAFEKATNQPFREFARAWINQYENLK</sequence>
<gene>
    <name evidence="2" type="ORF">B0W44_01850</name>
</gene>
<proteinExistence type="predicted"/>
<keyword evidence="3" id="KW-1185">Reference proteome</keyword>
<protein>
    <recommendedName>
        <fullName evidence="1">Peptidase MA-like domain-containing protein</fullName>
    </recommendedName>
</protein>